<dbReference type="Proteomes" id="UP000261739">
    <property type="component" value="Unassembled WGS sequence"/>
</dbReference>
<dbReference type="EMBL" id="DQID01000210">
    <property type="protein sequence ID" value="HCT14733.1"/>
    <property type="molecule type" value="Genomic_DNA"/>
</dbReference>
<name>A0A3D4SZM7_9CORY</name>
<evidence type="ECO:0000256" key="1">
    <source>
        <dbReference type="SAM" id="MobiDB-lite"/>
    </source>
</evidence>
<feature type="non-terminal residue" evidence="2">
    <location>
        <position position="72"/>
    </location>
</feature>
<evidence type="ECO:0000313" key="2">
    <source>
        <dbReference type="EMBL" id="HCT14733.1"/>
    </source>
</evidence>
<comment type="caution">
    <text evidence="2">The sequence shown here is derived from an EMBL/GenBank/DDBJ whole genome shotgun (WGS) entry which is preliminary data.</text>
</comment>
<protein>
    <submittedName>
        <fullName evidence="2">Uncharacterized protein</fullName>
    </submittedName>
</protein>
<gene>
    <name evidence="2" type="ORF">DIW82_08085</name>
</gene>
<dbReference type="AlphaFoldDB" id="A0A3D4SZM7"/>
<feature type="compositionally biased region" description="Low complexity" evidence="1">
    <location>
        <begin position="9"/>
        <end position="25"/>
    </location>
</feature>
<organism evidence="2 3">
    <name type="scientific">Corynebacterium nuruki</name>
    <dbReference type="NCBI Taxonomy" id="1032851"/>
    <lineage>
        <taxon>Bacteria</taxon>
        <taxon>Bacillati</taxon>
        <taxon>Actinomycetota</taxon>
        <taxon>Actinomycetes</taxon>
        <taxon>Mycobacteriales</taxon>
        <taxon>Corynebacteriaceae</taxon>
        <taxon>Corynebacterium</taxon>
    </lineage>
</organism>
<reference evidence="2 3" key="1">
    <citation type="journal article" date="2018" name="Nat. Biotechnol.">
        <title>A standardized bacterial taxonomy based on genome phylogeny substantially revises the tree of life.</title>
        <authorList>
            <person name="Parks D.H."/>
            <person name="Chuvochina M."/>
            <person name="Waite D.W."/>
            <person name="Rinke C."/>
            <person name="Skarshewski A."/>
            <person name="Chaumeil P.A."/>
            <person name="Hugenholtz P."/>
        </authorList>
    </citation>
    <scope>NUCLEOTIDE SEQUENCE [LARGE SCALE GENOMIC DNA]</scope>
    <source>
        <strain evidence="2">UBA11247</strain>
    </source>
</reference>
<feature type="region of interest" description="Disordered" evidence="1">
    <location>
        <begin position="1"/>
        <end position="40"/>
    </location>
</feature>
<sequence length="72" mass="7094">MSNSTQEDAATGAAASAAAASVPAGLPRRTTDGPAKLRMKADAAQRAAIAAELQAALDGPYAASRAAARDLI</sequence>
<proteinExistence type="predicted"/>
<accession>A0A3D4SZM7</accession>
<evidence type="ECO:0000313" key="3">
    <source>
        <dbReference type="Proteomes" id="UP000261739"/>
    </source>
</evidence>